<feature type="compositionally biased region" description="Low complexity" evidence="8">
    <location>
        <begin position="580"/>
        <end position="600"/>
    </location>
</feature>
<accession>A0A1S1C279</accession>
<dbReference type="RefSeq" id="WP_003104902.1">
    <property type="nucleotide sequence ID" value="NZ_AP014839.1"/>
</dbReference>
<dbReference type="NCBIfam" id="NF007933">
    <property type="entry name" value="PRK10649.1"/>
    <property type="match status" value="1"/>
</dbReference>
<dbReference type="GO" id="GO:0009244">
    <property type="term" value="P:lipopolysaccharide core region biosynthetic process"/>
    <property type="evidence" value="ECO:0007669"/>
    <property type="project" value="TreeGrafter"/>
</dbReference>
<dbReference type="InterPro" id="IPR040423">
    <property type="entry name" value="PEA_transferase"/>
</dbReference>
<evidence type="ECO:0000256" key="4">
    <source>
        <dbReference type="ARBA" id="ARBA00022679"/>
    </source>
</evidence>
<reference evidence="13 15" key="3">
    <citation type="submission" date="2017-08" db="EMBL/GenBank/DDBJ databases">
        <authorList>
            <person name="Feschi L."/>
            <person name="Jeukens J."/>
            <person name="Emond-Rheault J.-G."/>
            <person name="Kukavica-Ibrulj I."/>
            <person name="Boyle B."/>
            <person name="Levesque R.C."/>
        </authorList>
    </citation>
    <scope>NUCLEOTIDE SEQUENCE [LARGE SCALE GENOMIC DNA]</scope>
    <source>
        <strain evidence="13 15">PA-W36</strain>
    </source>
</reference>
<dbReference type="Proteomes" id="UP000045039">
    <property type="component" value="Unassembled WGS sequence"/>
</dbReference>
<dbReference type="PANTHER" id="PTHR30443">
    <property type="entry name" value="INNER MEMBRANE PROTEIN"/>
    <property type="match status" value="1"/>
</dbReference>
<feature type="transmembrane region" description="Helical" evidence="9">
    <location>
        <begin position="121"/>
        <end position="140"/>
    </location>
</feature>
<dbReference type="InterPro" id="IPR047787">
    <property type="entry name" value="EptC/CptA"/>
</dbReference>
<dbReference type="GO" id="GO:0016776">
    <property type="term" value="F:phosphotransferase activity, phosphate group as acceptor"/>
    <property type="evidence" value="ECO:0007669"/>
    <property type="project" value="TreeGrafter"/>
</dbReference>
<feature type="domain" description="Sulfatase N-terminal" evidence="10">
    <location>
        <begin position="238"/>
        <end position="529"/>
    </location>
</feature>
<evidence type="ECO:0000259" key="11">
    <source>
        <dbReference type="Pfam" id="PF08019"/>
    </source>
</evidence>
<feature type="transmembrane region" description="Helical" evidence="9">
    <location>
        <begin position="46"/>
        <end position="64"/>
    </location>
</feature>
<dbReference type="InterPro" id="IPR058130">
    <property type="entry name" value="PEA_transf_C"/>
</dbReference>
<dbReference type="eggNOG" id="COG2194">
    <property type="taxonomic scope" value="Bacteria"/>
</dbReference>
<dbReference type="Gene3D" id="3.40.720.10">
    <property type="entry name" value="Alkaline Phosphatase, subunit A"/>
    <property type="match status" value="1"/>
</dbReference>
<evidence type="ECO:0000256" key="1">
    <source>
        <dbReference type="ARBA" id="ARBA00004429"/>
    </source>
</evidence>
<comment type="subcellular location">
    <subcellularLocation>
        <location evidence="1">Cell inner membrane</location>
        <topology evidence="1">Multi-pass membrane protein</topology>
    </subcellularLocation>
</comment>
<dbReference type="InterPro" id="IPR012549">
    <property type="entry name" value="EptA-like_N"/>
</dbReference>
<dbReference type="Pfam" id="PF00884">
    <property type="entry name" value="Sulfatase"/>
    <property type="match status" value="1"/>
</dbReference>
<evidence type="ECO:0000256" key="7">
    <source>
        <dbReference type="ARBA" id="ARBA00023136"/>
    </source>
</evidence>
<reference evidence="14" key="2">
    <citation type="submission" date="2015-06" db="EMBL/GenBank/DDBJ databases">
        <authorList>
            <person name="Radhakrishnan Rajesh"/>
            <person name="Underwood Anthony"/>
            <person name="Al-Shahib Ali"/>
        </authorList>
    </citation>
    <scope>NUCLEOTIDE SEQUENCE [LARGE SCALE GENOMIC DNA]</scope>
    <source>
        <strain evidence="14">P19_London_7_VIM_2_05_10</strain>
    </source>
</reference>
<evidence type="ECO:0000313" key="15">
    <source>
        <dbReference type="Proteomes" id="UP000284767"/>
    </source>
</evidence>
<dbReference type="InterPro" id="IPR000917">
    <property type="entry name" value="Sulfatase_N"/>
</dbReference>
<feature type="transmembrane region" description="Helical" evidence="9">
    <location>
        <begin position="20"/>
        <end position="40"/>
    </location>
</feature>
<dbReference type="CDD" id="cd16017">
    <property type="entry name" value="LptA"/>
    <property type="match status" value="1"/>
</dbReference>
<evidence type="ECO:0000256" key="6">
    <source>
        <dbReference type="ARBA" id="ARBA00022989"/>
    </source>
</evidence>
<dbReference type="EMBL" id="CVVU01000205">
    <property type="protein sequence ID" value="CRP08780.1"/>
    <property type="molecule type" value="Genomic_DNA"/>
</dbReference>
<keyword evidence="3" id="KW-0997">Cell inner membrane</keyword>
<evidence type="ECO:0000313" key="13">
    <source>
        <dbReference type="EMBL" id="RPM15125.1"/>
    </source>
</evidence>
<dbReference type="Proteomes" id="UP000284767">
    <property type="component" value="Unassembled WGS sequence"/>
</dbReference>
<reference evidence="13 15" key="4">
    <citation type="submission" date="2019-01" db="EMBL/GenBank/DDBJ databases">
        <title>The Pseudomonas aeruginosa pan-genome provides new insights on its population structure, horizontal gene transfer and pathogenicity.</title>
        <authorList>
            <person name="Freschi L."/>
            <person name="Vincent A.T."/>
            <person name="Jeukens J."/>
            <person name="Emond-Rheault J.-G."/>
            <person name="Kukavica-Ibrulj I."/>
            <person name="Dupont M.-J."/>
            <person name="Charette S.J."/>
            <person name="Boyle B."/>
            <person name="Levesque R.C."/>
        </authorList>
    </citation>
    <scope>NUCLEOTIDE SEQUENCE [LARGE SCALE GENOMIC DNA]</scope>
    <source>
        <strain evidence="13 15">PA-W36</strain>
    </source>
</reference>
<evidence type="ECO:0000256" key="2">
    <source>
        <dbReference type="ARBA" id="ARBA00022475"/>
    </source>
</evidence>
<feature type="transmembrane region" description="Helical" evidence="9">
    <location>
        <begin position="71"/>
        <end position="92"/>
    </location>
</feature>
<proteinExistence type="predicted"/>
<reference evidence="12" key="1">
    <citation type="submission" date="2015-06" db="EMBL/GenBank/DDBJ databases">
        <authorList>
            <person name="Radhakrishnan R."/>
            <person name="Underwood A."/>
            <person name="Al-Shahib A."/>
        </authorList>
    </citation>
    <scope>NUCLEOTIDE SEQUENCE</scope>
    <source>
        <strain evidence="12">P19_London_7_VIM_2_05_10</strain>
    </source>
</reference>
<evidence type="ECO:0000313" key="12">
    <source>
        <dbReference type="EMBL" id="CRP08780.1"/>
    </source>
</evidence>
<organism evidence="12 14">
    <name type="scientific">Pseudomonas aeruginosa</name>
    <dbReference type="NCBI Taxonomy" id="287"/>
    <lineage>
        <taxon>Bacteria</taxon>
        <taxon>Pseudomonadati</taxon>
        <taxon>Pseudomonadota</taxon>
        <taxon>Gammaproteobacteria</taxon>
        <taxon>Pseudomonadales</taxon>
        <taxon>Pseudomonadaceae</taxon>
        <taxon>Pseudomonas</taxon>
    </lineage>
</organism>
<dbReference type="PHI-base" id="PHI:8289"/>
<name>A0A069PXM1_PSEAI</name>
<dbReference type="InterPro" id="IPR017850">
    <property type="entry name" value="Alkaline_phosphatase_core_sf"/>
</dbReference>
<feature type="region of interest" description="Disordered" evidence="8">
    <location>
        <begin position="570"/>
        <end position="600"/>
    </location>
</feature>
<feature type="transmembrane region" description="Helical" evidence="9">
    <location>
        <begin position="152"/>
        <end position="170"/>
    </location>
</feature>
<comment type="caution">
    <text evidence="12">The sequence shown here is derived from an EMBL/GenBank/DDBJ whole genome shotgun (WGS) entry which is preliminary data.</text>
</comment>
<dbReference type="PANTHER" id="PTHR30443:SF2">
    <property type="entry name" value="PHOSPHOETHANOLAMINE TRANSFERASE EPTC"/>
    <property type="match status" value="1"/>
</dbReference>
<dbReference type="Pfam" id="PF08019">
    <property type="entry name" value="EptA_B_N"/>
    <property type="match status" value="1"/>
</dbReference>
<feature type="domain" description="Phosphoethanolamine transferase N-terminal" evidence="11">
    <location>
        <begin position="57"/>
        <end position="178"/>
    </location>
</feature>
<accession>A0A069PXM1</accession>
<evidence type="ECO:0000256" key="9">
    <source>
        <dbReference type="SAM" id="Phobius"/>
    </source>
</evidence>
<protein>
    <submittedName>
        <fullName evidence="13">Phosphoethanolamine transferase CptA</fullName>
    </submittedName>
    <submittedName>
        <fullName evidence="12">Phosphoethanolamine transferase EptC</fullName>
        <ecNumber evidence="12">2.7.-.-</ecNumber>
    </submittedName>
</protein>
<dbReference type="NCBIfam" id="NF012179">
    <property type="entry name" value="CptA"/>
    <property type="match status" value="1"/>
</dbReference>
<gene>
    <name evidence="12" type="primary">eptC</name>
    <name evidence="13" type="ORF">IPC1295_15030</name>
    <name evidence="12" type="ORF">PAERUG_P19_London_7_VIM_2_05_10_03393</name>
</gene>
<evidence type="ECO:0000259" key="10">
    <source>
        <dbReference type="Pfam" id="PF00884"/>
    </source>
</evidence>
<keyword evidence="5 9" id="KW-0812">Transmembrane</keyword>
<evidence type="ECO:0000313" key="14">
    <source>
        <dbReference type="Proteomes" id="UP000045039"/>
    </source>
</evidence>
<evidence type="ECO:0000256" key="8">
    <source>
        <dbReference type="SAM" id="MobiDB-lite"/>
    </source>
</evidence>
<keyword evidence="6 9" id="KW-1133">Transmembrane helix</keyword>
<dbReference type="GO" id="GO:0005886">
    <property type="term" value="C:plasma membrane"/>
    <property type="evidence" value="ECO:0007669"/>
    <property type="project" value="UniProtKB-SubCell"/>
</dbReference>
<evidence type="ECO:0000256" key="5">
    <source>
        <dbReference type="ARBA" id="ARBA00022692"/>
    </source>
</evidence>
<keyword evidence="4 12" id="KW-0808">Transferase</keyword>
<dbReference type="EMBL" id="NSNE01000008">
    <property type="protein sequence ID" value="RPM15125.1"/>
    <property type="molecule type" value="Genomic_DNA"/>
</dbReference>
<keyword evidence="7 9" id="KW-0472">Membrane</keyword>
<dbReference type="AlphaFoldDB" id="A0A069PXM1"/>
<keyword evidence="2" id="KW-1003">Cell membrane</keyword>
<sequence>MSPTPPSVTRNRIDWAGLGWLFLFFWFFSGITQLLLLTSGNSGFSGFRNAMVLSTIWLAPVLLFPRWTKPLAAVIGLVLWAASLVGLSYFGIYHQEFSQSVIFVMFESNTAEASEYFSQYFNPWMTLGLVLYSLVAILLWRRLRPVYLPRFSALPVAVLLIVATIGYPFYKQLVSQGRPFDEALDKVQARMEPAVPWQLLIGYQQYRQQLGSMQALLQKNAALPPLKNLVDANGDTPRTLVLVIGESTSRKHMSLYGYPRETTPQLDALKAANRNLTVFNNVVASRPYTIEVLQQVLTFADQEHPDRFLTDPSLMNLMKQAGYKTFWITNQQTMTKRNTMLTTFAQQTDAQFYLNNQRSQNASQLDGAVLAPFAKVLDDPAPKKFIVVHLLGTHMNYKYRYPADYARFVDRQGAPAALSDDQVEVYNSYDNAVLYNDYVVSSLIKGFANSDPNGFLVYLSDHGEEVFDEAPHDRLGRNEGDPTRGMYTVPFLVWTSPSWQQTHPRDLQALVDRRYSSEDLIHTWSDLAGLNYDLFDPTKSLVSNDFQHEVRWIGNPYAHNGLRDFDKLPLDKADAGQQVAQAGRPAPTTPRAPSRQPNEG</sequence>
<evidence type="ECO:0000256" key="3">
    <source>
        <dbReference type="ARBA" id="ARBA00022519"/>
    </source>
</evidence>
<dbReference type="SUPFAM" id="SSF53649">
    <property type="entry name" value="Alkaline phosphatase-like"/>
    <property type="match status" value="1"/>
</dbReference>
<dbReference type="EC" id="2.7.-.-" evidence="12"/>